<protein>
    <submittedName>
        <fullName evidence="1">Uncharacterized protein</fullName>
    </submittedName>
</protein>
<proteinExistence type="predicted"/>
<accession>A0A1I0VKS8</accession>
<gene>
    <name evidence="1" type="ORF">SAMN05421688_0710</name>
</gene>
<dbReference type="RefSeq" id="WP_139226763.1">
    <property type="nucleotide sequence ID" value="NZ_FOJU01000001.1"/>
</dbReference>
<reference evidence="1 2" key="1">
    <citation type="submission" date="2016-10" db="EMBL/GenBank/DDBJ databases">
        <authorList>
            <person name="de Groot N.N."/>
        </authorList>
    </citation>
    <scope>NUCLEOTIDE SEQUENCE [LARGE SCALE GENOMIC DNA]</scope>
    <source>
        <strain evidence="1 2">DSM 29316</strain>
    </source>
</reference>
<dbReference type="Proteomes" id="UP000198796">
    <property type="component" value="Unassembled WGS sequence"/>
</dbReference>
<dbReference type="EMBL" id="FOJU01000001">
    <property type="protein sequence ID" value="SFA76623.1"/>
    <property type="molecule type" value="Genomic_DNA"/>
</dbReference>
<dbReference type="OrthoDB" id="9126038at2"/>
<name>A0A1I0VKS8_9RHOB</name>
<organism evidence="1 2">
    <name type="scientific">Poseidonocella pacifica</name>
    <dbReference type="NCBI Taxonomy" id="871651"/>
    <lineage>
        <taxon>Bacteria</taxon>
        <taxon>Pseudomonadati</taxon>
        <taxon>Pseudomonadota</taxon>
        <taxon>Alphaproteobacteria</taxon>
        <taxon>Rhodobacterales</taxon>
        <taxon>Roseobacteraceae</taxon>
        <taxon>Poseidonocella</taxon>
    </lineage>
</organism>
<dbReference type="AlphaFoldDB" id="A0A1I0VKS8"/>
<evidence type="ECO:0000313" key="1">
    <source>
        <dbReference type="EMBL" id="SFA76623.1"/>
    </source>
</evidence>
<evidence type="ECO:0000313" key="2">
    <source>
        <dbReference type="Proteomes" id="UP000198796"/>
    </source>
</evidence>
<keyword evidence="2" id="KW-1185">Reference proteome</keyword>
<sequence>MSGKTNDGELQQFLASCQHNLSAHLSSIPAFVRAFDQDNHKLVGLLSSPRHVECAKLMIQAQASLRSAIVCSRIGMSIAVNAILRQAIEYSAHAYLLRFDEKFSEAWGAVEPSSKQRDILRRWKSRFRHMLENRDPKLWKLFEGNYSDWIDFGAHPSSIALETVIQYKFEPNSRDGDMIFGILTSEEERKYAWFSFGNASLIFSDIFSYIWPDRYNLVDGSKMKANSSRYFYVWMQKHPLVEEE</sequence>